<dbReference type="InterPro" id="IPR053137">
    <property type="entry name" value="NLR-like"/>
</dbReference>
<protein>
    <recommendedName>
        <fullName evidence="3">Nucleoside phosphorylase domain-containing protein</fullName>
    </recommendedName>
</protein>
<comment type="caution">
    <text evidence="1">The sequence shown here is derived from an EMBL/GenBank/DDBJ whole genome shotgun (WGS) entry which is preliminary data.</text>
</comment>
<dbReference type="SUPFAM" id="SSF53167">
    <property type="entry name" value="Purine and uridine phosphorylases"/>
    <property type="match status" value="1"/>
</dbReference>
<evidence type="ECO:0000313" key="2">
    <source>
        <dbReference type="Proteomes" id="UP000572817"/>
    </source>
</evidence>
<organism evidence="1 2">
    <name type="scientific">Botryosphaeria dothidea</name>
    <dbReference type="NCBI Taxonomy" id="55169"/>
    <lineage>
        <taxon>Eukaryota</taxon>
        <taxon>Fungi</taxon>
        <taxon>Dikarya</taxon>
        <taxon>Ascomycota</taxon>
        <taxon>Pezizomycotina</taxon>
        <taxon>Dothideomycetes</taxon>
        <taxon>Dothideomycetes incertae sedis</taxon>
        <taxon>Botryosphaeriales</taxon>
        <taxon>Botryosphaeriaceae</taxon>
        <taxon>Botryosphaeria</taxon>
    </lineage>
</organism>
<dbReference type="InterPro" id="IPR035994">
    <property type="entry name" value="Nucleoside_phosphorylase_sf"/>
</dbReference>
<dbReference type="Gene3D" id="3.40.50.1580">
    <property type="entry name" value="Nucleoside phosphorylase domain"/>
    <property type="match status" value="1"/>
</dbReference>
<gene>
    <name evidence="1" type="ORF">GTA08_BOTSDO01911</name>
</gene>
<keyword evidence="2" id="KW-1185">Reference proteome</keyword>
<dbReference type="EMBL" id="WWBZ02000016">
    <property type="protein sequence ID" value="KAF4310018.1"/>
    <property type="molecule type" value="Genomic_DNA"/>
</dbReference>
<dbReference type="GO" id="GO:0003824">
    <property type="term" value="F:catalytic activity"/>
    <property type="evidence" value="ECO:0007669"/>
    <property type="project" value="InterPro"/>
</dbReference>
<name>A0A8H4N7E8_9PEZI</name>
<reference evidence="1" key="1">
    <citation type="submission" date="2020-04" db="EMBL/GenBank/DDBJ databases">
        <title>Genome Assembly and Annotation of Botryosphaeria dothidea sdau 11-99, a Latent Pathogen of Apple Fruit Ring Rot in China.</title>
        <authorList>
            <person name="Yu C."/>
            <person name="Diao Y."/>
            <person name="Lu Q."/>
            <person name="Zhao J."/>
            <person name="Cui S."/>
            <person name="Peng C."/>
            <person name="He B."/>
            <person name="Liu H."/>
        </authorList>
    </citation>
    <scope>NUCLEOTIDE SEQUENCE [LARGE SCALE GENOMIC DNA]</scope>
    <source>
        <strain evidence="1">Sdau11-99</strain>
    </source>
</reference>
<dbReference type="PANTHER" id="PTHR46082">
    <property type="entry name" value="ATP/GTP-BINDING PROTEIN-RELATED"/>
    <property type="match status" value="1"/>
</dbReference>
<accession>A0A8H4N7E8</accession>
<dbReference type="GO" id="GO:0009116">
    <property type="term" value="P:nucleoside metabolic process"/>
    <property type="evidence" value="ECO:0007669"/>
    <property type="project" value="InterPro"/>
</dbReference>
<sequence>MPDERHDYLEDFFRHFRDTNQYYLGRIGQHNVVITTLPSAQYGTVSAATTASNILSTFPHIRISLLVGIGAGLPLVKTKRVKKERDIRLGDVVVSELSGMNSGVVQYDLGKDKGDDKFERVGFLGAPPEVLRKGLSSLKMKHRSEGSDVFLAK</sequence>
<proteinExistence type="predicted"/>
<dbReference type="OrthoDB" id="1577640at2759"/>
<dbReference type="AlphaFoldDB" id="A0A8H4N7E8"/>
<evidence type="ECO:0000313" key="1">
    <source>
        <dbReference type="EMBL" id="KAF4310018.1"/>
    </source>
</evidence>
<dbReference type="PANTHER" id="PTHR46082:SF11">
    <property type="entry name" value="AAA+ ATPASE DOMAIN-CONTAINING PROTEIN-RELATED"/>
    <property type="match status" value="1"/>
</dbReference>
<dbReference type="Proteomes" id="UP000572817">
    <property type="component" value="Unassembled WGS sequence"/>
</dbReference>
<evidence type="ECO:0008006" key="3">
    <source>
        <dbReference type="Google" id="ProtNLM"/>
    </source>
</evidence>